<evidence type="ECO:0000259" key="3">
    <source>
        <dbReference type="SMART" id="SM00306"/>
    </source>
</evidence>
<dbReference type="SMART" id="SM00306">
    <property type="entry name" value="HintN"/>
    <property type="match status" value="1"/>
</dbReference>
<organism evidence="4 5">
    <name type="scientific">Streptomyces zaomyceticus</name>
    <dbReference type="NCBI Taxonomy" id="68286"/>
    <lineage>
        <taxon>Bacteria</taxon>
        <taxon>Bacillati</taxon>
        <taxon>Actinomycetota</taxon>
        <taxon>Actinomycetes</taxon>
        <taxon>Kitasatosporales</taxon>
        <taxon>Streptomycetaceae</taxon>
        <taxon>Streptomyces</taxon>
    </lineage>
</organism>
<dbReference type="RefSeq" id="WP_327166751.1">
    <property type="nucleotide sequence ID" value="NZ_CP108189.1"/>
</dbReference>
<dbReference type="InterPro" id="IPR005506">
    <property type="entry name" value="DUF312_ALF"/>
</dbReference>
<feature type="coiled-coil region" evidence="1">
    <location>
        <begin position="898"/>
        <end position="929"/>
    </location>
</feature>
<feature type="region of interest" description="Disordered" evidence="2">
    <location>
        <begin position="871"/>
        <end position="893"/>
    </location>
</feature>
<dbReference type="InterPro" id="IPR030934">
    <property type="entry name" value="Intein_C"/>
</dbReference>
<dbReference type="EMBL" id="CP108189">
    <property type="protein sequence ID" value="WTR75872.1"/>
    <property type="molecule type" value="Genomic_DNA"/>
</dbReference>
<evidence type="ECO:0000256" key="2">
    <source>
        <dbReference type="SAM" id="MobiDB-lite"/>
    </source>
</evidence>
<dbReference type="PANTHER" id="PTHR23242:SF9">
    <property type="entry name" value="TRANSCRIPTION FACTOR HOXA13"/>
    <property type="match status" value="1"/>
</dbReference>
<keyword evidence="1" id="KW-0175">Coiled coil</keyword>
<dbReference type="InterPro" id="IPR032724">
    <property type="entry name" value="SCP1.201-like"/>
</dbReference>
<evidence type="ECO:0000256" key="1">
    <source>
        <dbReference type="SAM" id="Coils"/>
    </source>
</evidence>
<dbReference type="Gene3D" id="2.170.16.10">
    <property type="entry name" value="Hedgehog/Intein (Hint) domain"/>
    <property type="match status" value="1"/>
</dbReference>
<dbReference type="InterPro" id="IPR036844">
    <property type="entry name" value="Hint_dom_sf"/>
</dbReference>
<accession>A0ABZ1LN96</accession>
<keyword evidence="5" id="KW-1185">Reference proteome</keyword>
<feature type="coiled-coil region" evidence="1">
    <location>
        <begin position="781"/>
        <end position="808"/>
    </location>
</feature>
<feature type="compositionally biased region" description="Low complexity" evidence="2">
    <location>
        <begin position="881"/>
        <end position="893"/>
    </location>
</feature>
<dbReference type="InterPro" id="IPR003587">
    <property type="entry name" value="Hint_dom_N"/>
</dbReference>
<dbReference type="SUPFAM" id="SSF51294">
    <property type="entry name" value="Hedgehog/intein (Hint) domain"/>
    <property type="match status" value="1"/>
</dbReference>
<dbReference type="CDD" id="cd00081">
    <property type="entry name" value="Hint"/>
    <property type="match status" value="1"/>
</dbReference>
<reference evidence="4 5" key="1">
    <citation type="submission" date="2022-10" db="EMBL/GenBank/DDBJ databases">
        <title>The complete genomes of actinobacterial strains from the NBC collection.</title>
        <authorList>
            <person name="Joergensen T.S."/>
            <person name="Alvarez Arevalo M."/>
            <person name="Sterndorff E.B."/>
            <person name="Faurdal D."/>
            <person name="Vuksanovic O."/>
            <person name="Mourched A.-S."/>
            <person name="Charusanti P."/>
            <person name="Shaw S."/>
            <person name="Blin K."/>
            <person name="Weber T."/>
        </authorList>
    </citation>
    <scope>NUCLEOTIDE SEQUENCE [LARGE SCALE GENOMIC DNA]</scope>
    <source>
        <strain evidence="4 5">NBC_00123</strain>
        <plasmid evidence="4 5">unnamed1</plasmid>
    </source>
</reference>
<keyword evidence="4" id="KW-0614">Plasmid</keyword>
<sequence length="1340" mass="140651">MAAAEEAAAPVNVRELAVSYWETGGPGLKLAAEKALLGGEEAMQKFIAEAEAIQFDDNRVEVARLAMTGGPGVRRDAKAAMRQTSAELETFLLYGYEAPLDEDRRVDISRMAMLERPGVRDAAKQALLGTFADREDFLASGQYQARKDDNRVDVARLAMTGGPNVRTAAKVALRGTPDDIVEFLEVGQFTARNRDQEHASIAELIKQAQEAAKQAADATKAAEESSAKSVEASTLAKEAAQKAALETAAAKDDANTAAVKATQAANAARAAAEAAQEAIGSANAANRAARRAALAAAQTASAAAAAADSANKAYSAAIAAAKDAGKAGAAREMAKNARAAAQAATTSAAAAGSAGDASAAAAVASQSAKSAAANAITAASAAEQANDHADAAGLHSDEARVAAAQARRHAAAADAAADRSEALARRSATAAYEARDAATSAAAHANKSADYADEAAAHAGDAGTYAAQAQKNAEAAQAAANTAKAAVTKAQSIFALARETENADLLTRTDAAIERARTAKITSESMISASATAQKNALALQGTASALAEEAGRPDVNIQATAAKGRQLAFQAMRMLGPWHQEAAARALSGTDQDVLDYLRTRWKEANHSDTRQRVVELSSQSPYASVRAAAAQALTGTPEQIEAFYRTGQYDAGRDDMRVEVARLSTTGDTSVQAGAKAALADGSSKALATYLKVRQYGDRLTDEKVITARLATTGGPEVQAAAKVALAGPPELIHEFITTGQHMAKRKDNLATNHVHQVQVLIEQGKRVAAKAQEDAYRAAQAAALAKGAQAEADQANSNAQASAAEAEGYKANADASADAAEQSAADAAASAASARNAANQAAQDAEAAENSAAEAEFSAAYARTSAQRAEDSADRARASATAAGKSAAEAEADAKAAWTATRELAEKEIEEALRLAAEERKREEERASRDGKRVCVPHPTRETMAYIMPCAASPGDSVIQSMPEYASDPVFRALIWELSGLADIQECVENPSLSGCVMGLVGVTPWGKLKYLTKISDAIDKARTLRATRKSVGCLVELAEVVPHSFPAGTKVLMADGTSRPIERIQVGDQVSATDPLTDETGPRTVTRTIHTPDDRDFTDVTLTDGSSLTSTSHHPYWSKNDRVWKNASDLTAGDELRTPQNSTATVAAVRNWRGLQDAYDLTVDDLHTYYVTTGTTDVLVHNTDEVCHKWVTDIFKELPVYAKLGDKTWGKLRDMEGNVIPGTDNDELKMLSSGEGGEYFSKANELLMSSGHELYPRKRLGAYGVASHVEAKYAAFMKEHGIQKAKVVINNNNGVCTKKQNCENAIEAILPEGSELHVYYPSDDSPRILYGRRVNP</sequence>
<geneLocation type="plasmid" evidence="4 5">
    <name>unnamed1</name>
</geneLocation>
<evidence type="ECO:0000313" key="5">
    <source>
        <dbReference type="Proteomes" id="UP001622594"/>
    </source>
</evidence>
<feature type="compositionally biased region" description="Basic and acidic residues" evidence="2">
    <location>
        <begin position="871"/>
        <end position="880"/>
    </location>
</feature>
<dbReference type="Proteomes" id="UP001622594">
    <property type="component" value="Plasmid unnamed1"/>
</dbReference>
<dbReference type="Pfam" id="PF03752">
    <property type="entry name" value="ALF"/>
    <property type="match status" value="7"/>
</dbReference>
<proteinExistence type="predicted"/>
<dbReference type="Pfam" id="PF14428">
    <property type="entry name" value="DddA-like"/>
    <property type="match status" value="1"/>
</dbReference>
<protein>
    <submittedName>
        <fullName evidence="4">Polymorphic toxin-type HINT domain-containing protein</fullName>
    </submittedName>
</protein>
<gene>
    <name evidence="4" type="ORF">OG814_42210</name>
</gene>
<dbReference type="PROSITE" id="PS50818">
    <property type="entry name" value="INTEIN_C_TER"/>
    <property type="match status" value="1"/>
</dbReference>
<dbReference type="NCBIfam" id="TIGR01443">
    <property type="entry name" value="intein_Cterm"/>
    <property type="match status" value="1"/>
</dbReference>
<evidence type="ECO:0000313" key="4">
    <source>
        <dbReference type="EMBL" id="WTR75872.1"/>
    </source>
</evidence>
<feature type="domain" description="Hint" evidence="3">
    <location>
        <begin position="1046"/>
        <end position="1144"/>
    </location>
</feature>
<dbReference type="Pfam" id="PF07591">
    <property type="entry name" value="PT-HINT"/>
    <property type="match status" value="1"/>
</dbReference>
<feature type="coiled-coil region" evidence="1">
    <location>
        <begin position="201"/>
        <end position="228"/>
    </location>
</feature>
<name>A0ABZ1LN96_9ACTN</name>
<dbReference type="PANTHER" id="PTHR23242">
    <property type="entry name" value="TRANSCRIPTION FACTOR HOXA13"/>
    <property type="match status" value="1"/>
</dbReference>